<reference evidence="2 3" key="1">
    <citation type="submission" date="2016-07" db="EMBL/GenBank/DDBJ databases">
        <title>Pervasive Adenine N6-methylation of Active Genes in Fungi.</title>
        <authorList>
            <consortium name="DOE Joint Genome Institute"/>
            <person name="Mondo S.J."/>
            <person name="Dannebaum R.O."/>
            <person name="Kuo R.C."/>
            <person name="Labutti K."/>
            <person name="Haridas S."/>
            <person name="Kuo A."/>
            <person name="Salamov A."/>
            <person name="Ahrendt S.R."/>
            <person name="Lipzen A."/>
            <person name="Sullivan W."/>
            <person name="Andreopoulos W.B."/>
            <person name="Clum A."/>
            <person name="Lindquist E."/>
            <person name="Daum C."/>
            <person name="Ramamoorthy G.K."/>
            <person name="Gryganskyi A."/>
            <person name="Culley D."/>
            <person name="Magnuson J.K."/>
            <person name="James T.Y."/>
            <person name="O'Malley M.A."/>
            <person name="Stajich J.E."/>
            <person name="Spatafora J.W."/>
            <person name="Visel A."/>
            <person name="Grigoriev I.V."/>
        </authorList>
    </citation>
    <scope>NUCLEOTIDE SEQUENCE [LARGE SCALE GENOMIC DNA]</scope>
    <source>
        <strain evidence="2 3">CBS 129021</strain>
    </source>
</reference>
<gene>
    <name evidence="2" type="ORF">BCR38DRAFT_485769</name>
</gene>
<dbReference type="InterPro" id="IPR054208">
    <property type="entry name" value="DUF6914"/>
</dbReference>
<comment type="caution">
    <text evidence="2">The sequence shown here is derived from an EMBL/GenBank/DDBJ whole genome shotgun (WGS) entry which is preliminary data.</text>
</comment>
<evidence type="ECO:0000313" key="2">
    <source>
        <dbReference type="EMBL" id="ORY62995.1"/>
    </source>
</evidence>
<dbReference type="RefSeq" id="XP_040714652.1">
    <property type="nucleotide sequence ID" value="XM_040863935.1"/>
</dbReference>
<dbReference type="Pfam" id="PF21858">
    <property type="entry name" value="DUF6914"/>
    <property type="match status" value="1"/>
</dbReference>
<feature type="region of interest" description="Disordered" evidence="1">
    <location>
        <begin position="1"/>
        <end position="38"/>
    </location>
</feature>
<name>A0A1Y2DWK0_9PEZI</name>
<dbReference type="EMBL" id="MCFJ01000008">
    <property type="protein sequence ID" value="ORY62995.1"/>
    <property type="molecule type" value="Genomic_DNA"/>
</dbReference>
<keyword evidence="3" id="KW-1185">Reference proteome</keyword>
<evidence type="ECO:0000313" key="3">
    <source>
        <dbReference type="Proteomes" id="UP000193689"/>
    </source>
</evidence>
<dbReference type="STRING" id="1141098.A0A1Y2DWK0"/>
<protein>
    <submittedName>
        <fullName evidence="2">Uncharacterized protein</fullName>
    </submittedName>
</protein>
<dbReference type="AlphaFoldDB" id="A0A1Y2DWK0"/>
<organism evidence="2 3">
    <name type="scientific">Pseudomassariella vexata</name>
    <dbReference type="NCBI Taxonomy" id="1141098"/>
    <lineage>
        <taxon>Eukaryota</taxon>
        <taxon>Fungi</taxon>
        <taxon>Dikarya</taxon>
        <taxon>Ascomycota</taxon>
        <taxon>Pezizomycotina</taxon>
        <taxon>Sordariomycetes</taxon>
        <taxon>Xylariomycetidae</taxon>
        <taxon>Amphisphaeriales</taxon>
        <taxon>Pseudomassariaceae</taxon>
        <taxon>Pseudomassariella</taxon>
    </lineage>
</organism>
<feature type="compositionally biased region" description="Low complexity" evidence="1">
    <location>
        <begin position="1"/>
        <end position="17"/>
    </location>
</feature>
<evidence type="ECO:0000256" key="1">
    <source>
        <dbReference type="SAM" id="MobiDB-lite"/>
    </source>
</evidence>
<proteinExistence type="predicted"/>
<dbReference type="GeneID" id="63780147"/>
<dbReference type="Proteomes" id="UP000193689">
    <property type="component" value="Unassembled WGS sequence"/>
</dbReference>
<dbReference type="InParanoid" id="A0A1Y2DWK0"/>
<dbReference type="OrthoDB" id="37659at2759"/>
<sequence length="183" mass="20139">MATRSASRGSSGIAGVSQENQQHVNADGDASQSGEEHHTQDLHILIFKGQPRDIQSTRVTNLQIKANDANQTRMTFQLDGSPGNYWVDEQRDQPSAMSRPNLVRKLHIATVQTTTPLDMNIRDVIMSVPMRNDEPDWNCQNWVGDVIDGLRDAGLITSDEAHASVDAMVNIIFRAPPPPALTS</sequence>
<accession>A0A1Y2DWK0</accession>